<dbReference type="EMBL" id="WJBC01000041">
    <property type="protein sequence ID" value="MBC3805633.1"/>
    <property type="molecule type" value="Genomic_DNA"/>
</dbReference>
<evidence type="ECO:0000313" key="2">
    <source>
        <dbReference type="Proteomes" id="UP000603234"/>
    </source>
</evidence>
<sequence>MHNYTKIEPKDFKAYDCFLKPKSGNFKSILRRGEARKYTGISFENVEVVLGFEIEDKYGRDYYVEKAFLYSDQYGSEYDTFMREIEEFLLFDQVFLCDIIGLKGTAQVEVEEFGSKSKFKIIKFTPNGYDK</sequence>
<protein>
    <recommendedName>
        <fullName evidence="3">DUF3850 domain-containing protein</fullName>
    </recommendedName>
</protein>
<dbReference type="RefSeq" id="WP_186843521.1">
    <property type="nucleotide sequence ID" value="NZ_WJBC01000041.1"/>
</dbReference>
<accession>A0ABR6WYX3</accession>
<reference evidence="1 2" key="1">
    <citation type="journal article" date="2020" name="mSystems">
        <title>Defining Genomic and Predicted Metabolic Features of the Acetobacterium Genus.</title>
        <authorList>
            <person name="Ross D.E."/>
            <person name="Marshall C.W."/>
            <person name="Gulliver D."/>
            <person name="May H.D."/>
            <person name="Norman R.S."/>
        </authorList>
    </citation>
    <scope>NUCLEOTIDE SEQUENCE [LARGE SCALE GENOMIC DNA]</scope>
    <source>
        <strain evidence="1 2">DSM 8238</strain>
    </source>
</reference>
<gene>
    <name evidence="1" type="ORF">GH808_14580</name>
</gene>
<name>A0ABR6WYX3_9FIRM</name>
<organism evidence="1 2">
    <name type="scientific">Acetobacterium fimetarium</name>
    <dbReference type="NCBI Taxonomy" id="52691"/>
    <lineage>
        <taxon>Bacteria</taxon>
        <taxon>Bacillati</taxon>
        <taxon>Bacillota</taxon>
        <taxon>Clostridia</taxon>
        <taxon>Eubacteriales</taxon>
        <taxon>Eubacteriaceae</taxon>
        <taxon>Acetobacterium</taxon>
    </lineage>
</organism>
<proteinExistence type="predicted"/>
<evidence type="ECO:0008006" key="3">
    <source>
        <dbReference type="Google" id="ProtNLM"/>
    </source>
</evidence>
<evidence type="ECO:0000313" key="1">
    <source>
        <dbReference type="EMBL" id="MBC3805633.1"/>
    </source>
</evidence>
<comment type="caution">
    <text evidence="1">The sequence shown here is derived from an EMBL/GenBank/DDBJ whole genome shotgun (WGS) entry which is preliminary data.</text>
</comment>
<dbReference type="Proteomes" id="UP000603234">
    <property type="component" value="Unassembled WGS sequence"/>
</dbReference>
<keyword evidence="2" id="KW-1185">Reference proteome</keyword>